<dbReference type="Proteomes" id="UP001235939">
    <property type="component" value="Chromosome 01"/>
</dbReference>
<gene>
    <name evidence="3" type="ORF">LAZ67_1005218</name>
</gene>
<dbReference type="Pfam" id="PF03732">
    <property type="entry name" value="Retrotrans_gag"/>
    <property type="match status" value="1"/>
</dbReference>
<dbReference type="Pfam" id="PF01359">
    <property type="entry name" value="Transposase_1"/>
    <property type="match status" value="1"/>
</dbReference>
<keyword evidence="4" id="KW-1185">Reference proteome</keyword>
<feature type="compositionally biased region" description="Basic and acidic residues" evidence="1">
    <location>
        <begin position="973"/>
        <end position="985"/>
    </location>
</feature>
<protein>
    <recommendedName>
        <fullName evidence="2">Retrotransposon gag domain-containing protein</fullName>
    </recommendedName>
</protein>
<reference evidence="3 4" key="1">
    <citation type="submission" date="2022-01" db="EMBL/GenBank/DDBJ databases">
        <title>A chromosomal length assembly of Cordylochernes scorpioides.</title>
        <authorList>
            <person name="Zeh D."/>
            <person name="Zeh J."/>
        </authorList>
    </citation>
    <scope>NUCLEOTIDE SEQUENCE [LARGE SCALE GENOMIC DNA]</scope>
    <source>
        <strain evidence="3">IN4F17</strain>
        <tissue evidence="3">Whole Body</tissue>
    </source>
</reference>
<evidence type="ECO:0000256" key="1">
    <source>
        <dbReference type="SAM" id="MobiDB-lite"/>
    </source>
</evidence>
<sequence>MLCERMLYCAVGPNAVIVRPYRREGTEPDDPNSTSLLSKGQRTSVSTQKCSDVCLENVGRRIGTAYSTLTSANSAEAARASLEMHRRNGDQLFSRIVTGDESWVHHSTPETKRQSMVWKKPEESTPKKGKVSISAGKVMAIVFWDCKGVLLVDYLPPNTTVNAARYCEVFTKLRAEIKRKRPGILSRKVLLVLDNARPHAARTNQTLVENFKWEIFTHPPYSPDLSPSNFHLFPALKFHLGGKQFAKCMMKCRRRRTTGYEDRTRLGTTNRWDETMKLANVVFYLKGIAGRWFDNNEESLNSWRIFEDAFRGVFGLQKDSARLVEEVLKSRAQKAEESSESYIQKILSLFHQVNPRMEEGEIVAHIIKGISEDTYQVLVAKDIQRLDEILKFCRHLTTVKHRRIGRTKFARLSNVMPISCVVDSDDLAALIRRIVREEIQKDFSAPEVINPLREVNALEQTVREEVSRALQPTRPQVNVEDGSMENLRRQTNLLPLRTTRTISFVIVENDGRSSLKPGQGMAKKEEIVDFRVDPRDMMPTTTIHDIIFGWNFFKATEAVIDCDRNELHIRETSILESREEENQRLFASDDFVIPPKSIKKISVMNEEICGGVKDVLASTSKDLLLRKEVLIPNSLVTFQHGRGGPPIKPTSTVKHKINTGDHSLIKQRPYRVAPSERRLIQDEVNKICQSSLDSGADGENQRMLGTWHSIEVWAVDGGNQRMLGTWYSIALWAADGANQRMLGTWYSMVLWAADGENQRMLGTWYSIVFGTAYFTLTSTNSAEAARAFLEMHRSDGDQLFSCIVTGDESWVHHSTPEKNDKAWCGRSLRKVDQKSPRSQLLVDYLPPNTTVKAARYCEVLTKLRDAIKRKRPGLLSRKVLFVHGNARPHAARTTQKLLEIFKWEIFTHPPYSPDLPQAIPSFSSTQIRSENEQRWRNKPAIPTKRQSNLSPQQETIFTEETPPQRTSAYPLTDRQRREQADRANDSPDIPASHGNRAAI</sequence>
<organism evidence="3 4">
    <name type="scientific">Cordylochernes scorpioides</name>
    <dbReference type="NCBI Taxonomy" id="51811"/>
    <lineage>
        <taxon>Eukaryota</taxon>
        <taxon>Metazoa</taxon>
        <taxon>Ecdysozoa</taxon>
        <taxon>Arthropoda</taxon>
        <taxon>Chelicerata</taxon>
        <taxon>Arachnida</taxon>
        <taxon>Pseudoscorpiones</taxon>
        <taxon>Cheliferoidea</taxon>
        <taxon>Chernetidae</taxon>
        <taxon>Cordylochernes</taxon>
    </lineage>
</organism>
<feature type="compositionally biased region" description="Polar residues" evidence="1">
    <location>
        <begin position="944"/>
        <end position="969"/>
    </location>
</feature>
<dbReference type="EMBL" id="CP092863">
    <property type="protein sequence ID" value="UYV61540.1"/>
    <property type="molecule type" value="Genomic_DNA"/>
</dbReference>
<evidence type="ECO:0000313" key="3">
    <source>
        <dbReference type="EMBL" id="UYV61540.1"/>
    </source>
</evidence>
<dbReference type="InterPro" id="IPR005162">
    <property type="entry name" value="Retrotrans_gag_dom"/>
</dbReference>
<name>A0ABY6JZ51_9ARAC</name>
<dbReference type="PANTHER" id="PTHR46060:SF1">
    <property type="entry name" value="MARINER MOS1 TRANSPOSASE-LIKE PROTEIN"/>
    <property type="match status" value="1"/>
</dbReference>
<accession>A0ABY6JZ51</accession>
<feature type="region of interest" description="Disordered" evidence="1">
    <location>
        <begin position="926"/>
        <end position="999"/>
    </location>
</feature>
<feature type="region of interest" description="Disordered" evidence="1">
    <location>
        <begin position="22"/>
        <end position="43"/>
    </location>
</feature>
<feature type="compositionally biased region" description="Polar residues" evidence="1">
    <location>
        <begin position="31"/>
        <end position="43"/>
    </location>
</feature>
<feature type="compositionally biased region" description="Basic and acidic residues" evidence="1">
    <location>
        <begin position="104"/>
        <end position="126"/>
    </location>
</feature>
<dbReference type="Gene3D" id="3.30.420.10">
    <property type="entry name" value="Ribonuclease H-like superfamily/Ribonuclease H"/>
    <property type="match status" value="2"/>
</dbReference>
<feature type="domain" description="Retrotransposon gag" evidence="2">
    <location>
        <begin position="281"/>
        <end position="371"/>
    </location>
</feature>
<proteinExistence type="predicted"/>
<evidence type="ECO:0000313" key="4">
    <source>
        <dbReference type="Proteomes" id="UP001235939"/>
    </source>
</evidence>
<dbReference type="InterPro" id="IPR001888">
    <property type="entry name" value="Transposase_1"/>
</dbReference>
<dbReference type="InterPro" id="IPR052709">
    <property type="entry name" value="Transposase-MT_Hybrid"/>
</dbReference>
<evidence type="ECO:0000259" key="2">
    <source>
        <dbReference type="Pfam" id="PF03732"/>
    </source>
</evidence>
<feature type="region of interest" description="Disordered" evidence="1">
    <location>
        <begin position="104"/>
        <end position="129"/>
    </location>
</feature>
<dbReference type="InterPro" id="IPR036397">
    <property type="entry name" value="RNaseH_sf"/>
</dbReference>
<dbReference type="PANTHER" id="PTHR46060">
    <property type="entry name" value="MARINER MOS1 TRANSPOSASE-LIKE PROTEIN"/>
    <property type="match status" value="1"/>
</dbReference>